<name>A0AAN6P5J3_9PEZI</name>
<dbReference type="Proteomes" id="UP001303115">
    <property type="component" value="Unassembled WGS sequence"/>
</dbReference>
<accession>A0AAN6P5J3</accession>
<gene>
    <name evidence="1" type="ORF">C8A01DRAFT_51647</name>
</gene>
<proteinExistence type="predicted"/>
<protein>
    <submittedName>
        <fullName evidence="1">Uncharacterized protein</fullName>
    </submittedName>
</protein>
<organism evidence="1 2">
    <name type="scientific">Parachaetomium inaequale</name>
    <dbReference type="NCBI Taxonomy" id="2588326"/>
    <lineage>
        <taxon>Eukaryota</taxon>
        <taxon>Fungi</taxon>
        <taxon>Dikarya</taxon>
        <taxon>Ascomycota</taxon>
        <taxon>Pezizomycotina</taxon>
        <taxon>Sordariomycetes</taxon>
        <taxon>Sordariomycetidae</taxon>
        <taxon>Sordariales</taxon>
        <taxon>Chaetomiaceae</taxon>
        <taxon>Parachaetomium</taxon>
    </lineage>
</organism>
<reference evidence="2" key="1">
    <citation type="journal article" date="2023" name="Mol. Phylogenet. Evol.">
        <title>Genome-scale phylogeny and comparative genomics of the fungal order Sordariales.</title>
        <authorList>
            <person name="Hensen N."/>
            <person name="Bonometti L."/>
            <person name="Westerberg I."/>
            <person name="Brannstrom I.O."/>
            <person name="Guillou S."/>
            <person name="Cros-Aarteil S."/>
            <person name="Calhoun S."/>
            <person name="Haridas S."/>
            <person name="Kuo A."/>
            <person name="Mondo S."/>
            <person name="Pangilinan J."/>
            <person name="Riley R."/>
            <person name="LaButti K."/>
            <person name="Andreopoulos B."/>
            <person name="Lipzen A."/>
            <person name="Chen C."/>
            <person name="Yan M."/>
            <person name="Daum C."/>
            <person name="Ng V."/>
            <person name="Clum A."/>
            <person name="Steindorff A."/>
            <person name="Ohm R.A."/>
            <person name="Martin F."/>
            <person name="Silar P."/>
            <person name="Natvig D.O."/>
            <person name="Lalanne C."/>
            <person name="Gautier V."/>
            <person name="Ament-Velasquez S.L."/>
            <person name="Kruys A."/>
            <person name="Hutchinson M.I."/>
            <person name="Powell A.J."/>
            <person name="Barry K."/>
            <person name="Miller A.N."/>
            <person name="Grigoriev I.V."/>
            <person name="Debuchy R."/>
            <person name="Gladieux P."/>
            <person name="Hiltunen Thoren M."/>
            <person name="Johannesson H."/>
        </authorList>
    </citation>
    <scope>NUCLEOTIDE SEQUENCE [LARGE SCALE GENOMIC DNA]</scope>
    <source>
        <strain evidence="2">CBS 284.82</strain>
    </source>
</reference>
<evidence type="ECO:0000313" key="1">
    <source>
        <dbReference type="EMBL" id="KAK4031145.1"/>
    </source>
</evidence>
<dbReference type="AlphaFoldDB" id="A0AAN6P5J3"/>
<keyword evidence="2" id="KW-1185">Reference proteome</keyword>
<comment type="caution">
    <text evidence="1">The sequence shown here is derived from an EMBL/GenBank/DDBJ whole genome shotgun (WGS) entry which is preliminary data.</text>
</comment>
<dbReference type="EMBL" id="MU855193">
    <property type="protein sequence ID" value="KAK4031145.1"/>
    <property type="molecule type" value="Genomic_DNA"/>
</dbReference>
<sequence>MIVDLTNFRFNLIYNLNNILAITIGKSLNKLVYSFKPRSILDFVNAKKERIDYASTIAKIYYNDKYIPTEFEKDNIVRLFKIVYRVDSNTYKLDFSAS</sequence>
<evidence type="ECO:0000313" key="2">
    <source>
        <dbReference type="Proteomes" id="UP001303115"/>
    </source>
</evidence>